<dbReference type="Gene3D" id="1.10.600.10">
    <property type="entry name" value="Farnesyl Diphosphate Synthase"/>
    <property type="match status" value="1"/>
</dbReference>
<dbReference type="SFLD" id="SFLDG01017">
    <property type="entry name" value="Polyprenyl_Transferase_Like"/>
    <property type="match status" value="1"/>
</dbReference>
<dbReference type="PANTHER" id="PTHR43281">
    <property type="entry name" value="FARNESYL DIPHOSPHATE SYNTHASE"/>
    <property type="match status" value="1"/>
</dbReference>
<dbReference type="GO" id="GO:0008299">
    <property type="term" value="P:isoprenoid biosynthetic process"/>
    <property type="evidence" value="ECO:0007669"/>
    <property type="project" value="UniProtKB-KW"/>
</dbReference>
<organism evidence="8 9">
    <name type="scientific">Corynebacterium uropygiale</name>
    <dbReference type="NCBI Taxonomy" id="1775911"/>
    <lineage>
        <taxon>Bacteria</taxon>
        <taxon>Bacillati</taxon>
        <taxon>Actinomycetota</taxon>
        <taxon>Actinomycetes</taxon>
        <taxon>Mycobacteriales</taxon>
        <taxon>Corynebacteriaceae</taxon>
        <taxon>Corynebacterium</taxon>
    </lineage>
</organism>
<reference evidence="8" key="1">
    <citation type="submission" date="2022-01" db="EMBL/GenBank/DDBJ databases">
        <title>Corynebacterium sp. nov isolated from isolated from the feces of the greater white-fronted geese (Anser albifrons) at Poyang Lake, PR China.</title>
        <authorList>
            <person name="Liu Q."/>
        </authorList>
    </citation>
    <scope>NUCLEOTIDE SEQUENCE</scope>
    <source>
        <strain evidence="8">JCM 32435</strain>
    </source>
</reference>
<dbReference type="RefSeq" id="WP_236118087.1">
    <property type="nucleotide sequence ID" value="NZ_JAKGSI010000002.1"/>
</dbReference>
<keyword evidence="6" id="KW-0414">Isoprene biosynthesis</keyword>
<dbReference type="CDD" id="cd00685">
    <property type="entry name" value="Trans_IPPS_HT"/>
    <property type="match status" value="1"/>
</dbReference>
<proteinExistence type="inferred from homology"/>
<dbReference type="EMBL" id="JAKGSI010000002">
    <property type="protein sequence ID" value="MCF4006272.1"/>
    <property type="molecule type" value="Genomic_DNA"/>
</dbReference>
<evidence type="ECO:0000256" key="3">
    <source>
        <dbReference type="ARBA" id="ARBA00022679"/>
    </source>
</evidence>
<keyword evidence="9" id="KW-1185">Reference proteome</keyword>
<evidence type="ECO:0000256" key="6">
    <source>
        <dbReference type="ARBA" id="ARBA00023229"/>
    </source>
</evidence>
<gene>
    <name evidence="8" type="ORF">L1O03_03645</name>
</gene>
<dbReference type="AlphaFoldDB" id="A0A9X1QPX1"/>
<dbReference type="InterPro" id="IPR000092">
    <property type="entry name" value="Polyprenyl_synt"/>
</dbReference>
<comment type="cofactor">
    <cofactor evidence="1">
        <name>Mg(2+)</name>
        <dbReference type="ChEBI" id="CHEBI:18420"/>
    </cofactor>
</comment>
<dbReference type="GO" id="GO:0046872">
    <property type="term" value="F:metal ion binding"/>
    <property type="evidence" value="ECO:0007669"/>
    <property type="project" value="UniProtKB-KW"/>
</dbReference>
<protein>
    <submittedName>
        <fullName evidence="8">Polyprenyl synthetase family protein</fullName>
    </submittedName>
</protein>
<comment type="similarity">
    <text evidence="2 7">Belongs to the FPP/GGPP synthase family.</text>
</comment>
<dbReference type="InterPro" id="IPR008949">
    <property type="entry name" value="Isoprenoid_synthase_dom_sf"/>
</dbReference>
<evidence type="ECO:0000256" key="5">
    <source>
        <dbReference type="ARBA" id="ARBA00022842"/>
    </source>
</evidence>
<keyword evidence="4" id="KW-0479">Metal-binding</keyword>
<keyword evidence="5" id="KW-0460">Magnesium</keyword>
<dbReference type="SFLD" id="SFLDS00005">
    <property type="entry name" value="Isoprenoid_Synthase_Type_I"/>
    <property type="match status" value="1"/>
</dbReference>
<dbReference type="InterPro" id="IPR033749">
    <property type="entry name" value="Polyprenyl_synt_CS"/>
</dbReference>
<dbReference type="PANTHER" id="PTHR43281:SF1">
    <property type="entry name" value="FARNESYL DIPHOSPHATE SYNTHASE"/>
    <property type="match status" value="1"/>
</dbReference>
<evidence type="ECO:0000313" key="8">
    <source>
        <dbReference type="EMBL" id="MCF4006272.1"/>
    </source>
</evidence>
<evidence type="ECO:0000256" key="2">
    <source>
        <dbReference type="ARBA" id="ARBA00006706"/>
    </source>
</evidence>
<evidence type="ECO:0000256" key="4">
    <source>
        <dbReference type="ARBA" id="ARBA00022723"/>
    </source>
</evidence>
<name>A0A9X1QPX1_9CORY</name>
<dbReference type="SUPFAM" id="SSF48576">
    <property type="entry name" value="Terpenoid synthases"/>
    <property type="match status" value="1"/>
</dbReference>
<comment type="caution">
    <text evidence="8">The sequence shown here is derived from an EMBL/GenBank/DDBJ whole genome shotgun (WGS) entry which is preliminary data.</text>
</comment>
<evidence type="ECO:0000256" key="1">
    <source>
        <dbReference type="ARBA" id="ARBA00001946"/>
    </source>
</evidence>
<evidence type="ECO:0000313" key="9">
    <source>
        <dbReference type="Proteomes" id="UP001139336"/>
    </source>
</evidence>
<dbReference type="Proteomes" id="UP001139336">
    <property type="component" value="Unassembled WGS sequence"/>
</dbReference>
<dbReference type="PROSITE" id="PS00723">
    <property type="entry name" value="POLYPRENYL_SYNTHASE_1"/>
    <property type="match status" value="1"/>
</dbReference>
<dbReference type="GO" id="GO:0004659">
    <property type="term" value="F:prenyltransferase activity"/>
    <property type="evidence" value="ECO:0007669"/>
    <property type="project" value="InterPro"/>
</dbReference>
<sequence>MTAFDEFPRRVTATLHRYFDARAEEVARIGEPVSLAVQHLRDFVLNGGKRVRPTYAWAGFLGAKGLDGAEDPEAVLTALSSLEFIQACALIHDDIIDASDTRRGQPTIHRRMEAHHRDHGWHGEAGHFGESVAILVGDMALAWAEDMFLDSGLSPDALRRAREPWRAMRTEVIGGQVLDIVSEASGTEDIAAAEAVNRFKTAAYTIERPLHLGAALAGGSPELIAALRGYGRDIGIAYQLRDDQLGVFGDPSVTGKPAGDDVRNGKRTVLLATALQAADAHDPAAAEELRQGVGHTRDEAHVHRLTEIIRDMGAEDAVENSIAELQESGLRHLTEAGIDPELTENLRMLALRATERRS</sequence>
<dbReference type="Pfam" id="PF00348">
    <property type="entry name" value="polyprenyl_synt"/>
    <property type="match status" value="1"/>
</dbReference>
<accession>A0A9X1QPX1</accession>
<evidence type="ECO:0000256" key="7">
    <source>
        <dbReference type="RuleBase" id="RU004466"/>
    </source>
</evidence>
<keyword evidence="3 7" id="KW-0808">Transferase</keyword>